<protein>
    <submittedName>
        <fullName evidence="8">RagB/SusD family nutrient uptake outer membrane protein</fullName>
    </submittedName>
</protein>
<dbReference type="Gene3D" id="1.25.40.390">
    <property type="match status" value="1"/>
</dbReference>
<gene>
    <name evidence="8" type="ORF">MMF97_00175</name>
</gene>
<feature type="domain" description="RagB/SusD" evidence="6">
    <location>
        <begin position="353"/>
        <end position="457"/>
    </location>
</feature>
<dbReference type="InterPro" id="IPR033985">
    <property type="entry name" value="SusD-like_N"/>
</dbReference>
<comment type="subcellular location">
    <subcellularLocation>
        <location evidence="1">Cell outer membrane</location>
    </subcellularLocation>
</comment>
<dbReference type="RefSeq" id="WP_243357467.1">
    <property type="nucleotide sequence ID" value="NZ_JALGBH010000001.1"/>
</dbReference>
<dbReference type="SUPFAM" id="SSF48452">
    <property type="entry name" value="TPR-like"/>
    <property type="match status" value="1"/>
</dbReference>
<dbReference type="InterPro" id="IPR011990">
    <property type="entry name" value="TPR-like_helical_dom_sf"/>
</dbReference>
<comment type="caution">
    <text evidence="8">The sequence shown here is derived from an EMBL/GenBank/DDBJ whole genome shotgun (WGS) entry which is preliminary data.</text>
</comment>
<accession>A0ABS9ZRV3</accession>
<keyword evidence="4" id="KW-0472">Membrane</keyword>
<dbReference type="Pfam" id="PF07980">
    <property type="entry name" value="SusD_RagB"/>
    <property type="match status" value="1"/>
</dbReference>
<proteinExistence type="inferred from homology"/>
<keyword evidence="9" id="KW-1185">Reference proteome</keyword>
<evidence type="ECO:0000259" key="6">
    <source>
        <dbReference type="Pfam" id="PF07980"/>
    </source>
</evidence>
<dbReference type="InterPro" id="IPR012944">
    <property type="entry name" value="SusD_RagB_dom"/>
</dbReference>
<comment type="similarity">
    <text evidence="2">Belongs to the SusD family.</text>
</comment>
<dbReference type="EMBL" id="JALGBH010000001">
    <property type="protein sequence ID" value="MCJ0741102.1"/>
    <property type="molecule type" value="Genomic_DNA"/>
</dbReference>
<evidence type="ECO:0000313" key="9">
    <source>
        <dbReference type="Proteomes" id="UP001165460"/>
    </source>
</evidence>
<keyword evidence="5" id="KW-0998">Cell outer membrane</keyword>
<sequence>MKKFNSILIVLFFAGMFFSCKKYLTVNPKTQMPQDVIFSTEGGFKDALTGVYIQMKNNNTYGAALTQTTIESLTSSWDVTSNSNEQRLGLFNYGDAGVQTSFEKIWGQQYATIASVNAILGQIDAKQSVFTTPGLYEMIKGECLALRAYLHFDMLRLFGPIPGNTASAMLPYVTVLSNTPNAKVSYTEFQNALYKDLNDAENLIKSVDPITKYSISQLKNPGISSGFNPNDNFFAFRYLRMNYYAVKGLQARVYLWFNDSSKAYECAKLVIDAKNTDGTSKFRLGTINDYTGKDFVLTSEHLFGLYDFDMYNKYVTNYSSGLLKKGSSESTIKTQLYGNTGTDMRESSLWELITLGNGTKCYVIKKYQAIANSLVTSTTDFKQIPMLRLSEMYLIAAEAAPYAEGVEYLKTFRTARNIGNMAVPANPAALQTEIIKEYRKEFYAEGQGFFNYKRLNVPKASFLFAPSAATVNYVVPVPKTEAI</sequence>
<evidence type="ECO:0000256" key="1">
    <source>
        <dbReference type="ARBA" id="ARBA00004442"/>
    </source>
</evidence>
<feature type="domain" description="SusD-like N-terminal" evidence="7">
    <location>
        <begin position="22"/>
        <end position="204"/>
    </location>
</feature>
<name>A0ABS9ZRV3_9SPHI</name>
<evidence type="ECO:0000259" key="7">
    <source>
        <dbReference type="Pfam" id="PF14322"/>
    </source>
</evidence>
<evidence type="ECO:0000256" key="4">
    <source>
        <dbReference type="ARBA" id="ARBA00023136"/>
    </source>
</evidence>
<organism evidence="8 9">
    <name type="scientific">Pedobacter montanisoli</name>
    <dbReference type="NCBI Taxonomy" id="2923277"/>
    <lineage>
        <taxon>Bacteria</taxon>
        <taxon>Pseudomonadati</taxon>
        <taxon>Bacteroidota</taxon>
        <taxon>Sphingobacteriia</taxon>
        <taxon>Sphingobacteriales</taxon>
        <taxon>Sphingobacteriaceae</taxon>
        <taxon>Pedobacter</taxon>
    </lineage>
</organism>
<evidence type="ECO:0000313" key="8">
    <source>
        <dbReference type="EMBL" id="MCJ0741102.1"/>
    </source>
</evidence>
<dbReference type="Proteomes" id="UP001165460">
    <property type="component" value="Unassembled WGS sequence"/>
</dbReference>
<keyword evidence="3" id="KW-0732">Signal</keyword>
<dbReference type="Pfam" id="PF14322">
    <property type="entry name" value="SusD-like_3"/>
    <property type="match status" value="1"/>
</dbReference>
<evidence type="ECO:0000256" key="2">
    <source>
        <dbReference type="ARBA" id="ARBA00006275"/>
    </source>
</evidence>
<reference evidence="8" key="1">
    <citation type="submission" date="2022-03" db="EMBL/GenBank/DDBJ databases">
        <authorList>
            <person name="Woo C.Y."/>
        </authorList>
    </citation>
    <scope>NUCLEOTIDE SEQUENCE</scope>
    <source>
        <strain evidence="8">CYS-01</strain>
    </source>
</reference>
<evidence type="ECO:0000256" key="5">
    <source>
        <dbReference type="ARBA" id="ARBA00023237"/>
    </source>
</evidence>
<evidence type="ECO:0000256" key="3">
    <source>
        <dbReference type="ARBA" id="ARBA00022729"/>
    </source>
</evidence>
<dbReference type="PROSITE" id="PS51257">
    <property type="entry name" value="PROKAR_LIPOPROTEIN"/>
    <property type="match status" value="1"/>
</dbReference>